<name>A0A4R6E0Z8_9RHOO</name>
<sequence length="29" mass="3323">MPREYMPAGGRRAVKSVRGDVLRYALIFL</sequence>
<organism evidence="1 2">
    <name type="scientific">Azoarcus indigens</name>
    <dbReference type="NCBI Taxonomy" id="29545"/>
    <lineage>
        <taxon>Bacteria</taxon>
        <taxon>Pseudomonadati</taxon>
        <taxon>Pseudomonadota</taxon>
        <taxon>Betaproteobacteria</taxon>
        <taxon>Rhodocyclales</taxon>
        <taxon>Zoogloeaceae</taxon>
        <taxon>Azoarcus</taxon>
    </lineage>
</organism>
<reference evidence="1 2" key="1">
    <citation type="submission" date="2019-03" db="EMBL/GenBank/DDBJ databases">
        <title>Genomic Encyclopedia of Type Strains, Phase IV (KMG-IV): sequencing the most valuable type-strain genomes for metagenomic binning, comparative biology and taxonomic classification.</title>
        <authorList>
            <person name="Goeker M."/>
        </authorList>
    </citation>
    <scope>NUCLEOTIDE SEQUENCE [LARGE SCALE GENOMIC DNA]</scope>
    <source>
        <strain evidence="1 2">DSM 12121</strain>
    </source>
</reference>
<dbReference type="EMBL" id="SNVV01000007">
    <property type="protein sequence ID" value="TDN51367.1"/>
    <property type="molecule type" value="Genomic_DNA"/>
</dbReference>
<protein>
    <submittedName>
        <fullName evidence="1">Uncharacterized protein</fullName>
    </submittedName>
</protein>
<evidence type="ECO:0000313" key="1">
    <source>
        <dbReference type="EMBL" id="TDN51367.1"/>
    </source>
</evidence>
<dbReference type="Proteomes" id="UP000295129">
    <property type="component" value="Unassembled WGS sequence"/>
</dbReference>
<accession>A0A4R6E0Z8</accession>
<dbReference type="AlphaFoldDB" id="A0A4R6E0Z8"/>
<comment type="caution">
    <text evidence="1">The sequence shown here is derived from an EMBL/GenBank/DDBJ whole genome shotgun (WGS) entry which is preliminary data.</text>
</comment>
<proteinExistence type="predicted"/>
<evidence type="ECO:0000313" key="2">
    <source>
        <dbReference type="Proteomes" id="UP000295129"/>
    </source>
</evidence>
<keyword evidence="2" id="KW-1185">Reference proteome</keyword>
<gene>
    <name evidence="1" type="ORF">C7389_107101</name>
</gene>